<dbReference type="InterPro" id="IPR051534">
    <property type="entry name" value="CBASS_pafABC_assoc_protein"/>
</dbReference>
<dbReference type="InterPro" id="IPR028349">
    <property type="entry name" value="PafC-like"/>
</dbReference>
<feature type="domain" description="WCX" evidence="3">
    <location>
        <begin position="243"/>
        <end position="317"/>
    </location>
</feature>
<accession>A0ABT1H0J6</accession>
<proteinExistence type="predicted"/>
<dbReference type="PIRSF" id="PIRSF016838">
    <property type="entry name" value="PafC"/>
    <property type="match status" value="1"/>
</dbReference>
<dbReference type="PANTHER" id="PTHR34580">
    <property type="match status" value="1"/>
</dbReference>
<dbReference type="GO" id="GO:0000502">
    <property type="term" value="C:proteasome complex"/>
    <property type="evidence" value="ECO:0007669"/>
    <property type="project" value="UniProtKB-KW"/>
</dbReference>
<evidence type="ECO:0000313" key="5">
    <source>
        <dbReference type="Proteomes" id="UP001205740"/>
    </source>
</evidence>
<name>A0ABT1H0J6_9NOCA</name>
<dbReference type="PROSITE" id="PS52050">
    <property type="entry name" value="WYL"/>
    <property type="match status" value="1"/>
</dbReference>
<evidence type="ECO:0000313" key="4">
    <source>
        <dbReference type="EMBL" id="MCP2159307.1"/>
    </source>
</evidence>
<dbReference type="RefSeq" id="WP_308213959.1">
    <property type="nucleotide sequence ID" value="NZ_BAAAOE010000004.1"/>
</dbReference>
<dbReference type="InterPro" id="IPR057727">
    <property type="entry name" value="WCX_dom"/>
</dbReference>
<dbReference type="Pfam" id="PF13280">
    <property type="entry name" value="WYL"/>
    <property type="match status" value="1"/>
</dbReference>
<dbReference type="PANTHER" id="PTHR34580:SF1">
    <property type="entry name" value="PROTEIN PAFC"/>
    <property type="match status" value="1"/>
</dbReference>
<organism evidence="4 5">
    <name type="scientific">Williamsia serinedens</name>
    <dbReference type="NCBI Taxonomy" id="391736"/>
    <lineage>
        <taxon>Bacteria</taxon>
        <taxon>Bacillati</taxon>
        <taxon>Actinomycetota</taxon>
        <taxon>Actinomycetes</taxon>
        <taxon>Mycobacteriales</taxon>
        <taxon>Nocardiaceae</taxon>
        <taxon>Williamsia</taxon>
    </lineage>
</organism>
<feature type="domain" description="PafC HTH" evidence="2">
    <location>
        <begin position="6"/>
        <end position="121"/>
    </location>
</feature>
<dbReference type="InterPro" id="IPR043839">
    <property type="entry name" value="PafC_HTH"/>
</dbReference>
<dbReference type="Pfam" id="PF19187">
    <property type="entry name" value="HTH_PafC"/>
    <property type="match status" value="1"/>
</dbReference>
<evidence type="ECO:0000259" key="3">
    <source>
        <dbReference type="Pfam" id="PF25583"/>
    </source>
</evidence>
<feature type="domain" description="WYL" evidence="1">
    <location>
        <begin position="149"/>
        <end position="213"/>
    </location>
</feature>
<dbReference type="Pfam" id="PF25583">
    <property type="entry name" value="WCX"/>
    <property type="match status" value="1"/>
</dbReference>
<evidence type="ECO:0000259" key="2">
    <source>
        <dbReference type="Pfam" id="PF19187"/>
    </source>
</evidence>
<sequence>MSGAPTRLSRLLAMVPYFLAHPGVAKTQAAADLGVTPAQLQDDLMQLWMCGLPGYSPGDLIDLDFMDRDTVDVTFSAGMDRPLRLTPAEASVLLMALRALLDMGGVVDPDAAQRAIAKIERAVGDAALGSASSTAPSPPATSADGWDGVVRDALRTHRALWLRYYSASRDAVSERTVDPIRIQAVDGQSYLEGWCRESEGVRLFRFDRIDEARLLDEPADDHAASDRGSSSLSLFGDDVESLPTVDLLIEPDVAWVVDYHLIDVVDPGADGGPLRGRMTYGSDEWLTRFLLGFGGRIRPVDAPGVGAEIHRRAQAALHAYPDVTA</sequence>
<evidence type="ECO:0000259" key="1">
    <source>
        <dbReference type="Pfam" id="PF13280"/>
    </source>
</evidence>
<dbReference type="EMBL" id="JAMTCG010000001">
    <property type="protein sequence ID" value="MCP2159307.1"/>
    <property type="molecule type" value="Genomic_DNA"/>
</dbReference>
<gene>
    <name evidence="4" type="ORF">LX12_000471</name>
</gene>
<reference evidence="4 5" key="1">
    <citation type="submission" date="2022-06" db="EMBL/GenBank/DDBJ databases">
        <title>Genomic Encyclopedia of Archaeal and Bacterial Type Strains, Phase II (KMG-II): from individual species to whole genera.</title>
        <authorList>
            <person name="Goeker M."/>
        </authorList>
    </citation>
    <scope>NUCLEOTIDE SEQUENCE [LARGE SCALE GENOMIC DNA]</scope>
    <source>
        <strain evidence="4 5">DSM 45037</strain>
    </source>
</reference>
<keyword evidence="5" id="KW-1185">Reference proteome</keyword>
<protein>
    <submittedName>
        <fullName evidence="4">Proteasome accessory factor C</fullName>
    </submittedName>
</protein>
<keyword evidence="4" id="KW-0647">Proteasome</keyword>
<dbReference type="InterPro" id="IPR026881">
    <property type="entry name" value="WYL_dom"/>
</dbReference>
<dbReference type="Proteomes" id="UP001205740">
    <property type="component" value="Unassembled WGS sequence"/>
</dbReference>
<comment type="caution">
    <text evidence="4">The sequence shown here is derived from an EMBL/GenBank/DDBJ whole genome shotgun (WGS) entry which is preliminary data.</text>
</comment>